<dbReference type="Proteomes" id="UP000199475">
    <property type="component" value="Unassembled WGS sequence"/>
</dbReference>
<gene>
    <name evidence="1" type="ORF">SAMN04488242_2110</name>
</gene>
<evidence type="ECO:0000313" key="1">
    <source>
        <dbReference type="EMBL" id="SDL58463.1"/>
    </source>
</evidence>
<dbReference type="OrthoDB" id="4426339at2"/>
<dbReference type="EMBL" id="FNGP01000003">
    <property type="protein sequence ID" value="SDL58463.1"/>
    <property type="molecule type" value="Genomic_DNA"/>
</dbReference>
<dbReference type="AlphaFoldDB" id="A0A1G9L9M8"/>
<name>A0A1G9L9M8_9ACTN</name>
<protein>
    <recommendedName>
        <fullName evidence="3">Bacteriocin biosynthesis cyclodehydratase domain-containing protein</fullName>
    </recommendedName>
</protein>
<proteinExistence type="predicted"/>
<reference evidence="1 2" key="1">
    <citation type="submission" date="2016-10" db="EMBL/GenBank/DDBJ databases">
        <authorList>
            <person name="de Groot N.N."/>
        </authorList>
    </citation>
    <scope>NUCLEOTIDE SEQUENCE [LARGE SCALE GENOMIC DNA]</scope>
    <source>
        <strain evidence="1 2">CGMCC 1.9159</strain>
    </source>
</reference>
<dbReference type="RefSeq" id="WP_093251791.1">
    <property type="nucleotide sequence ID" value="NZ_FNGP01000003.1"/>
</dbReference>
<sequence>MITVVTDGSAALADALARIGLPVRGCALEDAARDAGFSLGSELTVMACRPGRHPLVEAEAFRHSTVLYAEVEADTGTVGPATAIGSAPCPACLAVDEDFPRARHDPRVLGWVAATVAMEVEVIRRHGMSTLLATSLSWSLGSEPGLTAATYPRREGCRTPGCAG</sequence>
<evidence type="ECO:0008006" key="3">
    <source>
        <dbReference type="Google" id="ProtNLM"/>
    </source>
</evidence>
<keyword evidence="2" id="KW-1185">Reference proteome</keyword>
<evidence type="ECO:0000313" key="2">
    <source>
        <dbReference type="Proteomes" id="UP000199475"/>
    </source>
</evidence>
<accession>A0A1G9L9M8</accession>
<organism evidence="1 2">
    <name type="scientific">Tessaracoccus oleiagri</name>
    <dbReference type="NCBI Taxonomy" id="686624"/>
    <lineage>
        <taxon>Bacteria</taxon>
        <taxon>Bacillati</taxon>
        <taxon>Actinomycetota</taxon>
        <taxon>Actinomycetes</taxon>
        <taxon>Propionibacteriales</taxon>
        <taxon>Propionibacteriaceae</taxon>
        <taxon>Tessaracoccus</taxon>
    </lineage>
</organism>